<comment type="cofactor">
    <cofactor evidence="1">
        <name>FAD</name>
        <dbReference type="ChEBI" id="CHEBI:57692"/>
    </cofactor>
</comment>
<protein>
    <recommendedName>
        <fullName evidence="7 8">Glucose-methanol-choline oxidoreductase N-terminal domain-containing protein</fullName>
    </recommendedName>
</protein>
<evidence type="ECO:0000256" key="4">
    <source>
        <dbReference type="ARBA" id="ARBA00022827"/>
    </source>
</evidence>
<dbReference type="InterPro" id="IPR000172">
    <property type="entry name" value="GMC_OxRdtase_N"/>
</dbReference>
<evidence type="ECO:0000256" key="2">
    <source>
        <dbReference type="ARBA" id="ARBA00010790"/>
    </source>
</evidence>
<dbReference type="SUPFAM" id="SSF51905">
    <property type="entry name" value="FAD/NAD(P)-binding domain"/>
    <property type="match status" value="1"/>
</dbReference>
<dbReference type="PIRSF" id="PIRSF000137">
    <property type="entry name" value="Alcohol_oxidase"/>
    <property type="match status" value="1"/>
</dbReference>
<evidence type="ECO:0000313" key="10">
    <source>
        <dbReference type="Proteomes" id="UP000293195"/>
    </source>
</evidence>
<dbReference type="EMBL" id="PDXF01000044">
    <property type="protein sequence ID" value="RYN94650.1"/>
    <property type="molecule type" value="Genomic_DNA"/>
</dbReference>
<feature type="domain" description="Glucose-methanol-choline oxidoreductase N-terminal" evidence="7">
    <location>
        <begin position="79"/>
        <end position="102"/>
    </location>
</feature>
<evidence type="ECO:0000313" key="9">
    <source>
        <dbReference type="EMBL" id="RYN94650.1"/>
    </source>
</evidence>
<dbReference type="InterPro" id="IPR027424">
    <property type="entry name" value="Glucose_Oxidase_domain_2"/>
</dbReference>
<organism evidence="9 10">
    <name type="scientific">Alternaria tenuissima</name>
    <dbReference type="NCBI Taxonomy" id="119927"/>
    <lineage>
        <taxon>Eukaryota</taxon>
        <taxon>Fungi</taxon>
        <taxon>Dikarya</taxon>
        <taxon>Ascomycota</taxon>
        <taxon>Pezizomycotina</taxon>
        <taxon>Dothideomycetes</taxon>
        <taxon>Pleosporomycetidae</taxon>
        <taxon>Pleosporales</taxon>
        <taxon>Pleosporineae</taxon>
        <taxon>Pleosporaceae</taxon>
        <taxon>Alternaria</taxon>
        <taxon>Alternaria sect. Alternaria</taxon>
        <taxon>Alternaria alternata complex</taxon>
    </lineage>
</organism>
<evidence type="ECO:0000256" key="1">
    <source>
        <dbReference type="ARBA" id="ARBA00001974"/>
    </source>
</evidence>
<dbReference type="Gene3D" id="3.30.560.10">
    <property type="entry name" value="Glucose Oxidase, domain 3"/>
    <property type="match status" value="1"/>
</dbReference>
<keyword evidence="5" id="KW-0560">Oxidoreductase</keyword>
<dbReference type="SUPFAM" id="SSF54373">
    <property type="entry name" value="FAD-linked reductases, C-terminal domain"/>
    <property type="match status" value="1"/>
</dbReference>
<dbReference type="InterPro" id="IPR012132">
    <property type="entry name" value="GMC_OxRdtase"/>
</dbReference>
<comment type="similarity">
    <text evidence="2 6">Belongs to the GMC oxidoreductase family.</text>
</comment>
<evidence type="ECO:0000256" key="6">
    <source>
        <dbReference type="RuleBase" id="RU003968"/>
    </source>
</evidence>
<dbReference type="Proteomes" id="UP000293195">
    <property type="component" value="Unassembled WGS sequence"/>
</dbReference>
<proteinExistence type="inferred from homology"/>
<sequence>MADYIIVGGGTTGLLLANRLSSDPSISVLIIDPGPDDRKNPSVTSIVNWQRNQGTSIDWAYPTTSQSGTADRSLTYRAGKIVGGTSMINGMAYIRADAAAIDAWEALGAEGWNWNAMWPYYKAVEHLDLPTDWQIEAGAAYKAEYHGESGSLHVGYPLGLANKTTHASVAKTWEKLLISTKADANGGNVAGFTVRPMTIDRDAGVRESAAKAFYYPIESRKNLRLVRGTVSRLRFSEAFEENRSVCAVEYIDSEGQARTAGITLRGEIVMAAGSLRTPQILEASGIGDPKLLSSLGIKLEIDLPGVGKNLQDQPNISLSYQAKQASSGLTTYATFATAADVFEGKLSQIERCSAANISAWAQIIVSAGGGVNTDAVEKILRIQHELMFRDGTSVAELVTSISGDRLSSSIWPLLPFSRGSVHLRSIREEHQDSPVIDPQLFAINFDMEYHVSAAKIAKTFWATEPIKENVLRAVSPSVYDLSPDATESEWVAFVQKNAIPNYHPVGTAAMMSKELGGVVNPQLQVYGTSNVRVVDASVIPLQTNGHLVSTLYALAERASQMILTRRS</sequence>
<dbReference type="PROSITE" id="PS00623">
    <property type="entry name" value="GMC_OXRED_1"/>
    <property type="match status" value="1"/>
</dbReference>
<dbReference type="InterPro" id="IPR036188">
    <property type="entry name" value="FAD/NAD-bd_sf"/>
</dbReference>
<evidence type="ECO:0000259" key="7">
    <source>
        <dbReference type="PROSITE" id="PS00623"/>
    </source>
</evidence>
<dbReference type="Gene3D" id="3.50.50.60">
    <property type="entry name" value="FAD/NAD(P)-binding domain"/>
    <property type="match status" value="1"/>
</dbReference>
<feature type="domain" description="Glucose-methanol-choline oxidoreductase N-terminal" evidence="8">
    <location>
        <begin position="273"/>
        <end position="287"/>
    </location>
</feature>
<keyword evidence="10" id="KW-1185">Reference proteome</keyword>
<accession>A0ABY0G5A5</accession>
<keyword evidence="4 6" id="KW-0274">FAD</keyword>
<gene>
    <name evidence="9" type="ORF">AA0119_g8854</name>
</gene>
<dbReference type="Pfam" id="PF05199">
    <property type="entry name" value="GMC_oxred_C"/>
    <property type="match status" value="1"/>
</dbReference>
<dbReference type="PROSITE" id="PS00624">
    <property type="entry name" value="GMC_OXRED_2"/>
    <property type="match status" value="1"/>
</dbReference>
<dbReference type="Pfam" id="PF00732">
    <property type="entry name" value="GMC_oxred_N"/>
    <property type="match status" value="1"/>
</dbReference>
<name>A0ABY0G5A5_9PLEO</name>
<comment type="caution">
    <text evidence="9">The sequence shown here is derived from an EMBL/GenBank/DDBJ whole genome shotgun (WGS) entry which is preliminary data.</text>
</comment>
<dbReference type="PANTHER" id="PTHR11552:SF201">
    <property type="entry name" value="GLUCOSE-METHANOL-CHOLINE OXIDOREDUCTASE N-TERMINAL DOMAIN-CONTAINING PROTEIN"/>
    <property type="match status" value="1"/>
</dbReference>
<evidence type="ECO:0000256" key="5">
    <source>
        <dbReference type="ARBA" id="ARBA00023002"/>
    </source>
</evidence>
<dbReference type="PANTHER" id="PTHR11552">
    <property type="entry name" value="GLUCOSE-METHANOL-CHOLINE GMC OXIDOREDUCTASE"/>
    <property type="match status" value="1"/>
</dbReference>
<evidence type="ECO:0000259" key="8">
    <source>
        <dbReference type="PROSITE" id="PS00624"/>
    </source>
</evidence>
<dbReference type="InterPro" id="IPR007867">
    <property type="entry name" value="GMC_OxRtase_C"/>
</dbReference>
<keyword evidence="3 6" id="KW-0285">Flavoprotein</keyword>
<evidence type="ECO:0000256" key="3">
    <source>
        <dbReference type="ARBA" id="ARBA00022630"/>
    </source>
</evidence>
<reference evidence="10" key="1">
    <citation type="journal article" date="2019" name="bioRxiv">
        <title>Genomics, evolutionary history and diagnostics of the Alternaria alternata species group including apple and Asian pear pathotypes.</title>
        <authorList>
            <person name="Armitage A.D."/>
            <person name="Cockerton H.M."/>
            <person name="Sreenivasaprasad S."/>
            <person name="Woodhall J.W."/>
            <person name="Lane C.R."/>
            <person name="Harrison R.J."/>
            <person name="Clarkson J.P."/>
        </authorList>
    </citation>
    <scope>NUCLEOTIDE SEQUENCE [LARGE SCALE GENOMIC DNA]</scope>
    <source>
        <strain evidence="10">FERA 635</strain>
    </source>
</reference>
<dbReference type="Gene3D" id="4.10.450.10">
    <property type="entry name" value="Glucose Oxidase, domain 2"/>
    <property type="match status" value="1"/>
</dbReference>